<dbReference type="RefSeq" id="XP_029738599.1">
    <property type="nucleotide sequence ID" value="XM_029884849.1"/>
</dbReference>
<dbReference type="GeneID" id="40727148"/>
<dbReference type="Proteomes" id="UP000306050">
    <property type="component" value="Chromosome SGRAM_3"/>
</dbReference>
<proteinExistence type="predicted"/>
<evidence type="ECO:0008006" key="4">
    <source>
        <dbReference type="Google" id="ProtNLM"/>
    </source>
</evidence>
<accession>A0A4U7KQF2</accession>
<protein>
    <recommendedName>
        <fullName evidence="4">JmjC domain-containing protein</fullName>
    </recommendedName>
</protein>
<evidence type="ECO:0000256" key="1">
    <source>
        <dbReference type="SAM" id="MobiDB-lite"/>
    </source>
</evidence>
<dbReference type="AlphaFoldDB" id="A0A4U7KQF2"/>
<reference evidence="2 3" key="1">
    <citation type="submission" date="2019-05" db="EMBL/GenBank/DDBJ databases">
        <title>Sporisorium graminicola CBS 10092 draft sequencing and annotation.</title>
        <authorList>
            <person name="Solano-Gonzalez S."/>
            <person name="Caddick M.X."/>
            <person name="Darby A."/>
        </authorList>
    </citation>
    <scope>NUCLEOTIDE SEQUENCE [LARGE SCALE GENOMIC DNA]</scope>
    <source>
        <strain evidence="2 3">CBS 10092</strain>
    </source>
</reference>
<dbReference type="EMBL" id="SRRM01000016">
    <property type="protein sequence ID" value="TKY86614.1"/>
    <property type="molecule type" value="Genomic_DNA"/>
</dbReference>
<organism evidence="2 3">
    <name type="scientific">Sporisorium graminicola</name>
    <dbReference type="NCBI Taxonomy" id="280036"/>
    <lineage>
        <taxon>Eukaryota</taxon>
        <taxon>Fungi</taxon>
        <taxon>Dikarya</taxon>
        <taxon>Basidiomycota</taxon>
        <taxon>Ustilaginomycotina</taxon>
        <taxon>Ustilaginomycetes</taxon>
        <taxon>Ustilaginales</taxon>
        <taxon>Ustilaginaceae</taxon>
        <taxon>Sporisorium</taxon>
    </lineage>
</organism>
<feature type="region of interest" description="Disordered" evidence="1">
    <location>
        <begin position="384"/>
        <end position="406"/>
    </location>
</feature>
<evidence type="ECO:0000313" key="2">
    <source>
        <dbReference type="EMBL" id="TKY86614.1"/>
    </source>
</evidence>
<sequence>MPPRPPARRSRRSAVPNRDLLECKRELVDLRQVWEEMYCLEALYPFGHKVLDFIEEAIEAGGHNLRLPYEQDTLRTLFSVPPMPGHIFAKLLGNPDSVVFFDSNSLKRDKRLDLSSFWQSFSCRFDQRYKPLMASQTRLFQHAKGLVECGPVEPSTSLFPAFTLSSAAVFQKQEVSMCSEGVFLPPHMPHSSIGTLHTLVEFEQPFVAWPPTPNNLRLMERWHLKSLGSWDEALELARQLEQPSFNYLRDGGTIYLGAGYIWMTLSRFTVGVYRIKVANPAIAEWDSNLRAYKSTFDAVINRFPGESLGHLAAAVERLQIEHNLWKRVLGGLPQQRTADTVSRAEVKDFIDRQVDDLNLLKSLHDALQAGRDDDVGPLLLGYGLKEEETPEPSAPMFDDDEDSVYA</sequence>
<keyword evidence="3" id="KW-1185">Reference proteome</keyword>
<dbReference type="KEGG" id="sgra:EX895_004253"/>
<dbReference type="OrthoDB" id="2556251at2759"/>
<name>A0A4U7KQF2_9BASI</name>
<gene>
    <name evidence="2" type="ORF">EX895_004253</name>
</gene>
<feature type="compositionally biased region" description="Acidic residues" evidence="1">
    <location>
        <begin position="397"/>
        <end position="406"/>
    </location>
</feature>
<comment type="caution">
    <text evidence="2">The sequence shown here is derived from an EMBL/GenBank/DDBJ whole genome shotgun (WGS) entry which is preliminary data.</text>
</comment>
<evidence type="ECO:0000313" key="3">
    <source>
        <dbReference type="Proteomes" id="UP000306050"/>
    </source>
</evidence>